<keyword evidence="1" id="KW-0472">Membrane</keyword>
<sequence>MERDLKRYAPILLKVGVVIALIGFIVAAIYSPPPKKREIRIKAPEVVRTEMLPPQLQQLATPPPPPKPKIPVAAETEEEVEQETIEETEFTGYEKAPPEVTIEEIPQFVPYDE</sequence>
<dbReference type="AlphaFoldDB" id="A0A257LTC0"/>
<evidence type="ECO:0000313" key="2">
    <source>
        <dbReference type="EMBL" id="OYV02925.1"/>
    </source>
</evidence>
<organism evidence="2 3">
    <name type="scientific">candidate division WOR-3 bacterium 4484_18</name>
    <dbReference type="NCBI Taxonomy" id="2020626"/>
    <lineage>
        <taxon>Bacteria</taxon>
        <taxon>Bacteria division WOR-3</taxon>
    </lineage>
</organism>
<keyword evidence="1" id="KW-0812">Transmembrane</keyword>
<accession>A0A257LTC0</accession>
<proteinExistence type="predicted"/>
<gene>
    <name evidence="2" type="ORF">CGW93_03270</name>
</gene>
<name>A0A257LTC0_UNCW3</name>
<feature type="non-terminal residue" evidence="2">
    <location>
        <position position="113"/>
    </location>
</feature>
<evidence type="ECO:0000256" key="1">
    <source>
        <dbReference type="SAM" id="Phobius"/>
    </source>
</evidence>
<keyword evidence="1" id="KW-1133">Transmembrane helix</keyword>
<protein>
    <recommendedName>
        <fullName evidence="4">Energy transducer TonB</fullName>
    </recommendedName>
</protein>
<evidence type="ECO:0000313" key="3">
    <source>
        <dbReference type="Proteomes" id="UP000216312"/>
    </source>
</evidence>
<dbReference type="EMBL" id="NMUJ01000037">
    <property type="protein sequence ID" value="OYV02925.1"/>
    <property type="molecule type" value="Genomic_DNA"/>
</dbReference>
<reference evidence="3" key="1">
    <citation type="submission" date="2017-07" db="EMBL/GenBank/DDBJ databases">
        <title>Novel pathways for hydrocarbon cycling and metabolic interdependencies in hydrothermal sediment communities.</title>
        <authorList>
            <person name="Dombrowski N."/>
            <person name="Seitz K."/>
            <person name="Teske A."/>
            <person name="Baker B."/>
        </authorList>
    </citation>
    <scope>NUCLEOTIDE SEQUENCE [LARGE SCALE GENOMIC DNA]</scope>
</reference>
<comment type="caution">
    <text evidence="2">The sequence shown here is derived from an EMBL/GenBank/DDBJ whole genome shotgun (WGS) entry which is preliminary data.</text>
</comment>
<evidence type="ECO:0008006" key="4">
    <source>
        <dbReference type="Google" id="ProtNLM"/>
    </source>
</evidence>
<dbReference type="Proteomes" id="UP000216312">
    <property type="component" value="Unassembled WGS sequence"/>
</dbReference>
<feature type="transmembrane region" description="Helical" evidence="1">
    <location>
        <begin position="12"/>
        <end position="30"/>
    </location>
</feature>